<dbReference type="AlphaFoldDB" id="A0A2A2H184"/>
<evidence type="ECO:0000259" key="1">
    <source>
        <dbReference type="Pfam" id="PF01979"/>
    </source>
</evidence>
<dbReference type="InterPro" id="IPR032466">
    <property type="entry name" value="Metal_Hydrolase"/>
</dbReference>
<dbReference type="OrthoDB" id="24954at2157"/>
<dbReference type="PANTHER" id="PTHR43135">
    <property type="entry name" value="ALPHA-D-RIBOSE 1-METHYLPHOSPHONATE 5-TRIPHOSPHATE DIPHOSPHATASE"/>
    <property type="match status" value="1"/>
</dbReference>
<dbReference type="EMBL" id="LMVM01000040">
    <property type="protein sequence ID" value="PAV03158.1"/>
    <property type="molecule type" value="Genomic_DNA"/>
</dbReference>
<reference evidence="2 3" key="1">
    <citation type="journal article" date="2017" name="BMC Genomics">
        <title>Genomic analysis of methanogenic archaea reveals a shift towards energy conservation.</title>
        <authorList>
            <person name="Gilmore S.P."/>
            <person name="Henske J.K."/>
            <person name="Sexton J.A."/>
            <person name="Solomon K.V."/>
            <person name="Seppala S."/>
            <person name="Yoo J.I."/>
            <person name="Huyett L.M."/>
            <person name="Pressman A."/>
            <person name="Cogan J.Z."/>
            <person name="Kivenson V."/>
            <person name="Peng X."/>
            <person name="Tan Y."/>
            <person name="Valentine D.L."/>
            <person name="O'Malley M.A."/>
        </authorList>
    </citation>
    <scope>NUCLEOTIDE SEQUENCE [LARGE SCALE GENOMIC DNA]</scope>
    <source>
        <strain evidence="2 3">M.o.H.</strain>
    </source>
</reference>
<dbReference type="InterPro" id="IPR057744">
    <property type="entry name" value="OTAase-like"/>
</dbReference>
<dbReference type="InterPro" id="IPR006680">
    <property type="entry name" value="Amidohydro-rel"/>
</dbReference>
<dbReference type="Pfam" id="PF01979">
    <property type="entry name" value="Amidohydro_1"/>
    <property type="match status" value="1"/>
</dbReference>
<protein>
    <submittedName>
        <fullName evidence="2">Aryldialkylphosphatase</fullName>
    </submittedName>
</protein>
<dbReference type="SUPFAM" id="SSF51338">
    <property type="entry name" value="Composite domain of metallo-dependent hydrolases"/>
    <property type="match status" value="1"/>
</dbReference>
<organism evidence="2 3">
    <name type="scientific">Methanobacterium bryantii</name>
    <dbReference type="NCBI Taxonomy" id="2161"/>
    <lineage>
        <taxon>Archaea</taxon>
        <taxon>Methanobacteriati</taxon>
        <taxon>Methanobacteriota</taxon>
        <taxon>Methanomada group</taxon>
        <taxon>Methanobacteria</taxon>
        <taxon>Methanobacteriales</taxon>
        <taxon>Methanobacteriaceae</taxon>
        <taxon>Methanobacterium</taxon>
    </lineage>
</organism>
<gene>
    <name evidence="2" type="ORF">ASJ80_07780</name>
</gene>
<dbReference type="Proteomes" id="UP000217784">
    <property type="component" value="Unassembled WGS sequence"/>
</dbReference>
<proteinExistence type="predicted"/>
<dbReference type="GO" id="GO:0016810">
    <property type="term" value="F:hydrolase activity, acting on carbon-nitrogen (but not peptide) bonds"/>
    <property type="evidence" value="ECO:0007669"/>
    <property type="project" value="InterPro"/>
</dbReference>
<dbReference type="Gene3D" id="3.20.20.140">
    <property type="entry name" value="Metal-dependent hydrolases"/>
    <property type="match status" value="1"/>
</dbReference>
<keyword evidence="3" id="KW-1185">Reference proteome</keyword>
<dbReference type="PANTHER" id="PTHR43135:SF3">
    <property type="entry name" value="ALPHA-D-RIBOSE 1-METHYLPHOSPHONATE 5-TRIPHOSPHATE DIPHOSPHATASE"/>
    <property type="match status" value="1"/>
</dbReference>
<comment type="caution">
    <text evidence="2">The sequence shown here is derived from an EMBL/GenBank/DDBJ whole genome shotgun (WGS) entry which is preliminary data.</text>
</comment>
<dbReference type="CDD" id="cd01299">
    <property type="entry name" value="Met_dep_hydrolase_A"/>
    <property type="match status" value="1"/>
</dbReference>
<name>A0A2A2H184_METBR</name>
<accession>A0A2A2H184</accession>
<dbReference type="InterPro" id="IPR011059">
    <property type="entry name" value="Metal-dep_hydrolase_composite"/>
</dbReference>
<feature type="domain" description="Amidohydrolase-related" evidence="1">
    <location>
        <begin position="58"/>
        <end position="408"/>
    </location>
</feature>
<evidence type="ECO:0000313" key="2">
    <source>
        <dbReference type="EMBL" id="PAV03158.1"/>
    </source>
</evidence>
<dbReference type="Gene3D" id="2.30.40.10">
    <property type="entry name" value="Urease, subunit C, domain 1"/>
    <property type="match status" value="1"/>
</dbReference>
<dbReference type="RefSeq" id="WP_069584022.1">
    <property type="nucleotide sequence ID" value="NZ_LMVM01000040.1"/>
</dbReference>
<evidence type="ECO:0000313" key="3">
    <source>
        <dbReference type="Proteomes" id="UP000217784"/>
    </source>
</evidence>
<dbReference type="SUPFAM" id="SSF51556">
    <property type="entry name" value="Metallo-dependent hydrolases"/>
    <property type="match status" value="1"/>
</dbReference>
<dbReference type="InterPro" id="IPR051781">
    <property type="entry name" value="Metallo-dep_Hydrolase"/>
</dbReference>
<sequence length="413" mass="44957">MTAYSLIHNGTLINGTGDEPLLNAAILIKDNEIVEVGEENSISLPEEEIKRVDAGGMFILPGFIDTHMHLMANGFKDKDTLYDPLSLYFYKGAENCRKTIEAGVTTVRDAGLADLGVKMAVEQGLILGPRILISVMPLSITGGHFDFWRASGFDIKISYPGLPEHICDGVEEVRKRVREIIRCKADFIKVMVTGGVMSANDGPEHTQFTVEELKVVVEEGENHEGIKVMAHGHGAEGIKNALKAGAHSIEHGSYLDDEAIQMMIDQGTYLVPTFVVMHHNKKLAEAGELPEWGIEQALEIVDIHKKNIKKAYEAGVRIAMGTDCGVVSHGINLEELGFLCDMGMSAEEAIVAGTKTAAECIGYEDKIGTVEASKLADIIICKKDPIAHIKSLGNPDNIILVMKDGKIVKDLRN</sequence>